<dbReference type="EMBL" id="CM026426">
    <property type="protein sequence ID" value="KAG0574431.1"/>
    <property type="molecule type" value="Genomic_DNA"/>
</dbReference>
<feature type="compositionally biased region" description="Low complexity" evidence="1">
    <location>
        <begin position="937"/>
        <end position="947"/>
    </location>
</feature>
<dbReference type="EMBL" id="CM026426">
    <property type="protein sequence ID" value="KAG0574427.1"/>
    <property type="molecule type" value="Genomic_DNA"/>
</dbReference>
<sequence length="1090" mass="117636">MREAHFGSRDGVGVESFAVQAGAWGGKGRAISKPATRTTNAATNARARNRTFLAKSSTMLPEPSPPKTTSSGPERSRTVPIRQSSTSSRTTSAACSRIASPQRRSTGLSPPLGSRLEVNSPSNGGRGPTSTTRRQLSTTPSTTVKGINSTSSQVKKQIFFHGFLTKTTPKSRGPSMLTCSIDETAGHQLRRHSALSKPQDYVSKSHDHGSLASYRGPKSLSTSQDRGHKAVSKSHNHGPMSLSKSQDRGLLSCYVNQRSARKVTLPAYGFDGRRLSTGSADVTSHAHRISDIKAHYQGSLNRRDGVSLQSQMGRSVDSTVSLFTATSSQRQSFRDTYSERSRLSPLQLSDAIMSDGYRSGDLTPEETSPLDVRLPESGLRTRHRQLKSPDFFDVKKVDGDVGGVITAVSRMHHKSDGVGQRAEGMGAGLEPEDLDAGNAQQHLHSNSDQSSYSGQSVQSRRDSLAGSIRKAFSAETDSAIGSSHFSEINYKLEKELSGAQELLEIGSWNEDDEAYLRIYKGERSAVGSFVNIFESAAAVSKSSRLGSASTSPNKAKKWVDFSIIPGVGQYHGQYDNALYEKSEPKSDLDTSTQPCPQGSPPRGSADRATSAIKAAVAVSRISSMSATSIDLNRSTDTTCSADSQYDNAFWGDASTNGTFRPWNSKREAEMTPAVAPTRSSLKVEPAHAQESSVVGTQEPAADTAALGDGRMPRYSDGLEWLTSYMKTASQSACKKRGLSDDQSSSQASGCFDYLVDFLESQQSITNVLVSAHDQTLKNDFALSVAGNMAPKRLDASKVSNNTPMLSSRSIESRITHLGSEASWELGKSRSVQTLGATGKVMDQISEKISSLSFDSPKHLSTFKFGLKKTTVGAFETITSSDQVPPDCKPNDSISARSSRAVSERSFPQCKPQVSCPQSPNSNLSWRSQTTPNSHNMSRNPSRTPSRRTYSDEKLPGIVESRREEKVLIPAASPSMSDKTPVTEFLRKESPRMASPGKVARQTKKGCVEKIQKAAEELPASPTVEVPLKDVQMHSRCNGSSVVPKLGNPVRLVECGSMKGDHSDRSRVKHDRDSCNVSLEQANKSCGCNIL</sequence>
<feature type="compositionally biased region" description="Low complexity" evidence="1">
    <location>
        <begin position="82"/>
        <end position="100"/>
    </location>
</feature>
<protein>
    <submittedName>
        <fullName evidence="2">Uncharacterized protein</fullName>
    </submittedName>
</protein>
<organism evidence="2 3">
    <name type="scientific">Ceratodon purpureus</name>
    <name type="common">Fire moss</name>
    <name type="synonym">Dicranum purpureum</name>
    <dbReference type="NCBI Taxonomy" id="3225"/>
    <lineage>
        <taxon>Eukaryota</taxon>
        <taxon>Viridiplantae</taxon>
        <taxon>Streptophyta</taxon>
        <taxon>Embryophyta</taxon>
        <taxon>Bryophyta</taxon>
        <taxon>Bryophytina</taxon>
        <taxon>Bryopsida</taxon>
        <taxon>Dicranidae</taxon>
        <taxon>Pseudoditrichales</taxon>
        <taxon>Ditrichaceae</taxon>
        <taxon>Ceratodon</taxon>
    </lineage>
</organism>
<dbReference type="EMBL" id="CM026426">
    <property type="protein sequence ID" value="KAG0574433.1"/>
    <property type="molecule type" value="Genomic_DNA"/>
</dbReference>
<feature type="region of interest" description="Disordered" evidence="1">
    <location>
        <begin position="412"/>
        <end position="460"/>
    </location>
</feature>
<name>A0A8T0HUF8_CERPU</name>
<proteinExistence type="predicted"/>
<feature type="compositionally biased region" description="Polar residues" evidence="1">
    <location>
        <begin position="117"/>
        <end position="150"/>
    </location>
</feature>
<feature type="region of interest" description="Disordered" evidence="1">
    <location>
        <begin position="880"/>
        <end position="952"/>
    </location>
</feature>
<feature type="region of interest" description="Disordered" evidence="1">
    <location>
        <begin position="24"/>
        <end position="150"/>
    </location>
</feature>
<reference evidence="2" key="1">
    <citation type="submission" date="2020-06" db="EMBL/GenBank/DDBJ databases">
        <title>WGS assembly of Ceratodon purpureus strain R40.</title>
        <authorList>
            <person name="Carey S.B."/>
            <person name="Jenkins J."/>
            <person name="Shu S."/>
            <person name="Lovell J.T."/>
            <person name="Sreedasyam A."/>
            <person name="Maumus F."/>
            <person name="Tiley G.P."/>
            <person name="Fernandez-Pozo N."/>
            <person name="Barry K."/>
            <person name="Chen C."/>
            <person name="Wang M."/>
            <person name="Lipzen A."/>
            <person name="Daum C."/>
            <person name="Saski C.A."/>
            <person name="Payton A.C."/>
            <person name="Mcbreen J.C."/>
            <person name="Conrad R.E."/>
            <person name="Kollar L.M."/>
            <person name="Olsson S."/>
            <person name="Huttunen S."/>
            <person name="Landis J.B."/>
            <person name="Wickett N.J."/>
            <person name="Johnson M.G."/>
            <person name="Rensing S.A."/>
            <person name="Grimwood J."/>
            <person name="Schmutz J."/>
            <person name="Mcdaniel S.F."/>
        </authorList>
    </citation>
    <scope>NUCLEOTIDE SEQUENCE</scope>
    <source>
        <strain evidence="2">R40</strain>
    </source>
</reference>
<dbReference type="AlphaFoldDB" id="A0A8T0HUF8"/>
<comment type="caution">
    <text evidence="2">The sequence shown here is derived from an EMBL/GenBank/DDBJ whole genome shotgun (WGS) entry which is preliminary data.</text>
</comment>
<gene>
    <name evidence="2" type="ORF">KC19_VG261900</name>
</gene>
<feature type="compositionally biased region" description="Low complexity" evidence="1">
    <location>
        <begin position="446"/>
        <end position="458"/>
    </location>
</feature>
<feature type="region of interest" description="Disordered" evidence="1">
    <location>
        <begin position="189"/>
        <end position="246"/>
    </location>
</feature>
<keyword evidence="3" id="KW-1185">Reference proteome</keyword>
<feature type="compositionally biased region" description="Polar residues" evidence="1">
    <location>
        <begin position="914"/>
        <end position="936"/>
    </location>
</feature>
<evidence type="ECO:0000256" key="1">
    <source>
        <dbReference type="SAM" id="MobiDB-lite"/>
    </source>
</evidence>
<evidence type="ECO:0000313" key="3">
    <source>
        <dbReference type="Proteomes" id="UP000822688"/>
    </source>
</evidence>
<dbReference type="Proteomes" id="UP000822688">
    <property type="component" value="Chromosome V"/>
</dbReference>
<accession>A0A8T0HUF8</accession>
<evidence type="ECO:0000313" key="2">
    <source>
        <dbReference type="EMBL" id="KAG0574427.1"/>
    </source>
</evidence>
<feature type="region of interest" description="Disordered" evidence="1">
    <location>
        <begin position="582"/>
        <end position="610"/>
    </location>
</feature>
<feature type="compositionally biased region" description="Low complexity" evidence="1">
    <location>
        <begin position="35"/>
        <end position="46"/>
    </location>
</feature>
<feature type="compositionally biased region" description="Low complexity" evidence="1">
    <location>
        <begin position="892"/>
        <end position="905"/>
    </location>
</feature>